<comment type="caution">
    <text evidence="8">The sequence shown here is derived from an EMBL/GenBank/DDBJ whole genome shotgun (WGS) entry which is preliminary data.</text>
</comment>
<feature type="transmembrane region" description="Helical" evidence="6">
    <location>
        <begin position="108"/>
        <end position="132"/>
    </location>
</feature>
<feature type="transmembrane region" description="Helical" evidence="6">
    <location>
        <begin position="60"/>
        <end position="88"/>
    </location>
</feature>
<evidence type="ECO:0000256" key="6">
    <source>
        <dbReference type="SAM" id="Phobius"/>
    </source>
</evidence>
<dbReference type="EMBL" id="JAQIZZ010000008">
    <property type="protein sequence ID" value="KAJ5525724.1"/>
    <property type="molecule type" value="Genomic_DNA"/>
</dbReference>
<dbReference type="PANTHER" id="PTHR33048">
    <property type="entry name" value="PTH11-LIKE INTEGRAL MEMBRANE PROTEIN (AFU_ORTHOLOGUE AFUA_5G11245)"/>
    <property type="match status" value="1"/>
</dbReference>
<keyword evidence="2 6" id="KW-0812">Transmembrane</keyword>
<evidence type="ECO:0000256" key="4">
    <source>
        <dbReference type="ARBA" id="ARBA00023136"/>
    </source>
</evidence>
<evidence type="ECO:0000256" key="1">
    <source>
        <dbReference type="ARBA" id="ARBA00004141"/>
    </source>
</evidence>
<evidence type="ECO:0000256" key="2">
    <source>
        <dbReference type="ARBA" id="ARBA00022692"/>
    </source>
</evidence>
<comment type="similarity">
    <text evidence="5">Belongs to the SAT4 family.</text>
</comment>
<evidence type="ECO:0000313" key="8">
    <source>
        <dbReference type="EMBL" id="KAJ5525724.1"/>
    </source>
</evidence>
<comment type="subcellular location">
    <subcellularLocation>
        <location evidence="1">Membrane</location>
        <topology evidence="1">Multi-pass membrane protein</topology>
    </subcellularLocation>
</comment>
<dbReference type="GO" id="GO:0016020">
    <property type="term" value="C:membrane"/>
    <property type="evidence" value="ECO:0007669"/>
    <property type="project" value="UniProtKB-SubCell"/>
</dbReference>
<feature type="domain" description="Rhodopsin" evidence="7">
    <location>
        <begin position="44"/>
        <end position="284"/>
    </location>
</feature>
<feature type="transmembrane region" description="Helical" evidence="6">
    <location>
        <begin position="139"/>
        <end position="165"/>
    </location>
</feature>
<dbReference type="InterPro" id="IPR052337">
    <property type="entry name" value="SAT4-like"/>
</dbReference>
<feature type="transmembrane region" description="Helical" evidence="6">
    <location>
        <begin position="28"/>
        <end position="48"/>
    </location>
</feature>
<dbReference type="Proteomes" id="UP001220324">
    <property type="component" value="Unassembled WGS sequence"/>
</dbReference>
<protein>
    <recommendedName>
        <fullName evidence="7">Rhodopsin domain-containing protein</fullName>
    </recommendedName>
</protein>
<dbReference type="PANTHER" id="PTHR33048:SF47">
    <property type="entry name" value="INTEGRAL MEMBRANE PROTEIN-RELATED"/>
    <property type="match status" value="1"/>
</dbReference>
<evidence type="ECO:0000313" key="9">
    <source>
        <dbReference type="Proteomes" id="UP001220324"/>
    </source>
</evidence>
<organism evidence="8 9">
    <name type="scientific">Penicillium frequentans</name>
    <dbReference type="NCBI Taxonomy" id="3151616"/>
    <lineage>
        <taxon>Eukaryota</taxon>
        <taxon>Fungi</taxon>
        <taxon>Dikarya</taxon>
        <taxon>Ascomycota</taxon>
        <taxon>Pezizomycotina</taxon>
        <taxon>Eurotiomycetes</taxon>
        <taxon>Eurotiomycetidae</taxon>
        <taxon>Eurotiales</taxon>
        <taxon>Aspergillaceae</taxon>
        <taxon>Penicillium</taxon>
    </lineage>
</organism>
<reference evidence="8 9" key="1">
    <citation type="journal article" date="2023" name="IMA Fungus">
        <title>Comparative genomic study of the Penicillium genus elucidates a diverse pangenome and 15 lateral gene transfer events.</title>
        <authorList>
            <person name="Petersen C."/>
            <person name="Sorensen T."/>
            <person name="Nielsen M.R."/>
            <person name="Sondergaard T.E."/>
            <person name="Sorensen J.L."/>
            <person name="Fitzpatrick D.A."/>
            <person name="Frisvad J.C."/>
            <person name="Nielsen K.L."/>
        </authorList>
    </citation>
    <scope>NUCLEOTIDE SEQUENCE [LARGE SCALE GENOMIC DNA]</scope>
    <source>
        <strain evidence="8 9">IBT 35679</strain>
    </source>
</reference>
<feature type="transmembrane region" description="Helical" evidence="6">
    <location>
        <begin position="221"/>
        <end position="240"/>
    </location>
</feature>
<feature type="transmembrane region" description="Helical" evidence="6">
    <location>
        <begin position="260"/>
        <end position="279"/>
    </location>
</feature>
<feature type="non-terminal residue" evidence="8">
    <location>
        <position position="1"/>
    </location>
</feature>
<keyword evidence="3 6" id="KW-1133">Transmembrane helix</keyword>
<evidence type="ECO:0000256" key="3">
    <source>
        <dbReference type="ARBA" id="ARBA00022989"/>
    </source>
</evidence>
<evidence type="ECO:0000259" key="7">
    <source>
        <dbReference type="Pfam" id="PF20684"/>
    </source>
</evidence>
<dbReference type="AlphaFoldDB" id="A0AAD6GBJ8"/>
<name>A0AAD6GBJ8_9EURO</name>
<proteinExistence type="inferred from homology"/>
<dbReference type="Pfam" id="PF20684">
    <property type="entry name" value="Fung_rhodopsin"/>
    <property type="match status" value="1"/>
</dbReference>
<dbReference type="InterPro" id="IPR049326">
    <property type="entry name" value="Rhodopsin_dom_fungi"/>
</dbReference>
<keyword evidence="4 6" id="KW-0472">Membrane</keyword>
<gene>
    <name evidence="8" type="ORF">N7494_012374</name>
</gene>
<feature type="transmembrane region" description="Helical" evidence="6">
    <location>
        <begin position="185"/>
        <end position="209"/>
    </location>
</feature>
<accession>A0AAD6GBJ8</accession>
<evidence type="ECO:0000256" key="5">
    <source>
        <dbReference type="ARBA" id="ARBA00038359"/>
    </source>
</evidence>
<sequence length="370" mass="41045">CFGSGFLMSPSSGTLHALGHNWLGKADIAVQTILLCGVIVAVALRLWSRRLLGVSWQWNDWLILVSLMVMMGRYIVELMLILMCGLGLHTAEVTLLGGAETFVRFDKLTYVGDLLWITVVALIQLSILHYYLRQFQHRVVVLMTYATMALCSALWIGSFFAFAFFCTPAKKFWLTDLAGHCGDRKMLLLGSTVSEAILEAFIICLPIPILSHMQLSKTRKISMGAVYILGIIIIVATAVRIKIEFDLNPDDETFGSARKSLISCIVPLLGIIVACLPILPPAIQRIFGTTMFSPSDGETYGHRSSGYYKTTVKSGTQMEGPEIPLVTVTQPPMAKKLSEWCHGQIKITSDWEIHSTRNSARIDKDSVRRA</sequence>
<keyword evidence="9" id="KW-1185">Reference proteome</keyword>